<dbReference type="EMBL" id="JBHLUH010000059">
    <property type="protein sequence ID" value="MFC0531383.1"/>
    <property type="molecule type" value="Genomic_DNA"/>
</dbReference>
<comment type="caution">
    <text evidence="1">The sequence shown here is derived from an EMBL/GenBank/DDBJ whole genome shotgun (WGS) entry which is preliminary data.</text>
</comment>
<dbReference type="Pfam" id="PF04672">
    <property type="entry name" value="Methyltransf_19"/>
    <property type="match status" value="1"/>
</dbReference>
<keyword evidence="1" id="KW-0808">Transferase</keyword>
<keyword evidence="1" id="KW-0489">Methyltransferase</keyword>
<evidence type="ECO:0000313" key="1">
    <source>
        <dbReference type="EMBL" id="MFC0531383.1"/>
    </source>
</evidence>
<protein>
    <submittedName>
        <fullName evidence="1">SAM-dependent methyltransferase</fullName>
        <ecNumber evidence="1">2.1.1.-</ecNumber>
    </submittedName>
</protein>
<reference evidence="1 2" key="1">
    <citation type="submission" date="2024-09" db="EMBL/GenBank/DDBJ databases">
        <authorList>
            <person name="Sun Q."/>
            <person name="Mori K."/>
        </authorList>
    </citation>
    <scope>NUCLEOTIDE SEQUENCE [LARGE SCALE GENOMIC DNA]</scope>
    <source>
        <strain evidence="1 2">TBRC 3947</strain>
    </source>
</reference>
<dbReference type="InterPro" id="IPR029063">
    <property type="entry name" value="SAM-dependent_MTases_sf"/>
</dbReference>
<organism evidence="1 2">
    <name type="scientific">Phytohabitans kaempferiae</name>
    <dbReference type="NCBI Taxonomy" id="1620943"/>
    <lineage>
        <taxon>Bacteria</taxon>
        <taxon>Bacillati</taxon>
        <taxon>Actinomycetota</taxon>
        <taxon>Actinomycetes</taxon>
        <taxon>Micromonosporales</taxon>
        <taxon>Micromonosporaceae</taxon>
    </lineage>
</organism>
<proteinExistence type="predicted"/>
<dbReference type="GO" id="GO:0032259">
    <property type="term" value="P:methylation"/>
    <property type="evidence" value="ECO:0007669"/>
    <property type="project" value="UniProtKB-KW"/>
</dbReference>
<dbReference type="SUPFAM" id="SSF53335">
    <property type="entry name" value="S-adenosyl-L-methionine-dependent methyltransferases"/>
    <property type="match status" value="1"/>
</dbReference>
<dbReference type="RefSeq" id="WP_377255715.1">
    <property type="nucleotide sequence ID" value="NZ_JBHLUH010000059.1"/>
</dbReference>
<keyword evidence="2" id="KW-1185">Reference proteome</keyword>
<dbReference type="GO" id="GO:0008168">
    <property type="term" value="F:methyltransferase activity"/>
    <property type="evidence" value="ECO:0007669"/>
    <property type="project" value="UniProtKB-KW"/>
</dbReference>
<name>A0ABV6M9M0_9ACTN</name>
<dbReference type="PIRSF" id="PIRSF017393">
    <property type="entry name" value="MTase_SAV2177"/>
    <property type="match status" value="1"/>
</dbReference>
<dbReference type="InterPro" id="IPR006764">
    <property type="entry name" value="SAM_dep_MeTrfase_SAV2177_type"/>
</dbReference>
<dbReference type="Proteomes" id="UP001589867">
    <property type="component" value="Unassembled WGS sequence"/>
</dbReference>
<evidence type="ECO:0000313" key="2">
    <source>
        <dbReference type="Proteomes" id="UP001589867"/>
    </source>
</evidence>
<sequence length="273" mass="29514">MHAGFADRGDQRASAARIYNYMIGGDFNFAVDREAAEQVLTVLPLTQSIALANRAWIGRAVRHLTRLGFRQFLDVGSGALPTVGNVHEVAQGVAAGCRVVYVDNDAAAVMYSQEKVAENPSVTAVIGDLLRPDDLLRELETPELRALLDPDQRTAVILAAVLHFAPDDEQAYAAVRRLCDPLPPGSALVISHAAVEGLNTAGVAAGSKVYEQKTTTPGRPRTRDHILRFFDGFDLEDPGLVWGPEWRPSPSDPTELVDDPMRSGLLVGVGIKR</sequence>
<gene>
    <name evidence="1" type="ORF">ACFFIA_27440</name>
</gene>
<dbReference type="EC" id="2.1.1.-" evidence="1"/>
<dbReference type="Gene3D" id="3.40.50.150">
    <property type="entry name" value="Vaccinia Virus protein VP39"/>
    <property type="match status" value="1"/>
</dbReference>
<accession>A0ABV6M9M0</accession>